<feature type="non-terminal residue" evidence="1">
    <location>
        <position position="1"/>
    </location>
</feature>
<accession>A0ABR9U3K3</accession>
<dbReference type="Proteomes" id="UP000647836">
    <property type="component" value="Unassembled WGS sequence"/>
</dbReference>
<evidence type="ECO:0000313" key="1">
    <source>
        <dbReference type="EMBL" id="MBE9107244.1"/>
    </source>
</evidence>
<name>A0ABR9U3K3_9NOSO</name>
<organism evidence="1 2">
    <name type="scientific">Nostoc cf. edaphicum LEGE 07299</name>
    <dbReference type="NCBI Taxonomy" id="2777974"/>
    <lineage>
        <taxon>Bacteria</taxon>
        <taxon>Bacillati</taxon>
        <taxon>Cyanobacteriota</taxon>
        <taxon>Cyanophyceae</taxon>
        <taxon>Nostocales</taxon>
        <taxon>Nostocaceae</taxon>
        <taxon>Nostoc</taxon>
    </lineage>
</organism>
<dbReference type="EMBL" id="JADEXF010000784">
    <property type="protein sequence ID" value="MBE9107244.1"/>
    <property type="molecule type" value="Genomic_DNA"/>
</dbReference>
<sequence>CWHHQNGKKTTFLGEVLKLLQPFDDYIDTKVRNIVTIIASIPACSDLGLVRQSDRFIYDQTTDNLFFDADGIGKAAQV</sequence>
<gene>
    <name evidence="1" type="ORF">IQ229_20630</name>
</gene>
<keyword evidence="2" id="KW-1185">Reference proteome</keyword>
<proteinExistence type="predicted"/>
<evidence type="ECO:0000313" key="2">
    <source>
        <dbReference type="Proteomes" id="UP000647836"/>
    </source>
</evidence>
<comment type="caution">
    <text evidence="1">The sequence shown here is derived from an EMBL/GenBank/DDBJ whole genome shotgun (WGS) entry which is preliminary data.</text>
</comment>
<reference evidence="1 2" key="1">
    <citation type="submission" date="2020-10" db="EMBL/GenBank/DDBJ databases">
        <authorList>
            <person name="Castelo-Branco R."/>
            <person name="Eusebio N."/>
            <person name="Adriana R."/>
            <person name="Vieira A."/>
            <person name="Brugerolle De Fraissinette N."/>
            <person name="Rezende De Castro R."/>
            <person name="Schneider M.P."/>
            <person name="Vasconcelos V."/>
            <person name="Leao P.N."/>
        </authorList>
    </citation>
    <scope>NUCLEOTIDE SEQUENCE [LARGE SCALE GENOMIC DNA]</scope>
    <source>
        <strain evidence="1 2">LEGE 07299</strain>
    </source>
</reference>
<protein>
    <submittedName>
        <fullName evidence="1">Uncharacterized protein</fullName>
    </submittedName>
</protein>
<dbReference type="RefSeq" id="WP_228013606.1">
    <property type="nucleotide sequence ID" value="NZ_JADEXF010000784.1"/>
</dbReference>